<keyword evidence="2" id="KW-0479">Metal-binding</keyword>
<evidence type="ECO:0000256" key="3">
    <source>
        <dbReference type="ARBA" id="ARBA00022729"/>
    </source>
</evidence>
<dbReference type="EMBL" id="UXAU01000009">
    <property type="protein sequence ID" value="VDC18665.1"/>
    <property type="molecule type" value="Genomic_DNA"/>
</dbReference>
<evidence type="ECO:0000256" key="5">
    <source>
        <dbReference type="SAM" id="MobiDB-lite"/>
    </source>
</evidence>
<feature type="signal peptide" evidence="7">
    <location>
        <begin position="1"/>
        <end position="31"/>
    </location>
</feature>
<gene>
    <name evidence="9" type="primary">pcoC_1</name>
    <name evidence="9" type="ORF">PSET11_00431</name>
</gene>
<dbReference type="GO" id="GO:0005886">
    <property type="term" value="C:plasma membrane"/>
    <property type="evidence" value="ECO:0007669"/>
    <property type="project" value="TreeGrafter"/>
</dbReference>
<feature type="chain" id="PRO_5017936619" evidence="7">
    <location>
        <begin position="32"/>
        <end position="213"/>
    </location>
</feature>
<dbReference type="AlphaFoldDB" id="A0A3P5WTZ7"/>
<name>A0A3P5WTZ7_9MICC</name>
<keyword evidence="3 7" id="KW-0732">Signal</keyword>
<evidence type="ECO:0000259" key="8">
    <source>
        <dbReference type="Pfam" id="PF04234"/>
    </source>
</evidence>
<dbReference type="GO" id="GO:0005507">
    <property type="term" value="F:copper ion binding"/>
    <property type="evidence" value="ECO:0007669"/>
    <property type="project" value="InterPro"/>
</dbReference>
<dbReference type="OrthoDB" id="5242236at2"/>
<keyword evidence="4" id="KW-0186">Copper</keyword>
<proteinExistence type="predicted"/>
<dbReference type="Proteomes" id="UP000280861">
    <property type="component" value="Unassembled WGS sequence"/>
</dbReference>
<dbReference type="RefSeq" id="WP_124090251.1">
    <property type="nucleotide sequence ID" value="NZ_CBCRYA010000014.1"/>
</dbReference>
<evidence type="ECO:0000256" key="6">
    <source>
        <dbReference type="SAM" id="Phobius"/>
    </source>
</evidence>
<reference evidence="9 10" key="1">
    <citation type="submission" date="2018-11" db="EMBL/GenBank/DDBJ databases">
        <authorList>
            <person name="Criscuolo A."/>
        </authorList>
    </citation>
    <scope>NUCLEOTIDE SEQUENCE [LARGE SCALE GENOMIC DNA]</scope>
    <source>
        <strain evidence="9">AT11b</strain>
    </source>
</reference>
<keyword evidence="6" id="KW-0472">Membrane</keyword>
<accession>A0A3P5WTZ7</accession>
<dbReference type="PANTHER" id="PTHR34820">
    <property type="entry name" value="INNER MEMBRANE PROTEIN YEBZ"/>
    <property type="match status" value="1"/>
</dbReference>
<feature type="region of interest" description="Disordered" evidence="5">
    <location>
        <begin position="127"/>
        <end position="160"/>
    </location>
</feature>
<organism evidence="9 10">
    <name type="scientific">Arthrobacter ulcerisalmonis</name>
    <dbReference type="NCBI Taxonomy" id="2483813"/>
    <lineage>
        <taxon>Bacteria</taxon>
        <taxon>Bacillati</taxon>
        <taxon>Actinomycetota</taxon>
        <taxon>Actinomycetes</taxon>
        <taxon>Micrococcales</taxon>
        <taxon>Micrococcaceae</taxon>
        <taxon>Arthrobacter</taxon>
    </lineage>
</organism>
<evidence type="ECO:0000256" key="4">
    <source>
        <dbReference type="ARBA" id="ARBA00023008"/>
    </source>
</evidence>
<evidence type="ECO:0000256" key="7">
    <source>
        <dbReference type="SAM" id="SignalP"/>
    </source>
</evidence>
<dbReference type="Pfam" id="PF04234">
    <property type="entry name" value="CopC"/>
    <property type="match status" value="1"/>
</dbReference>
<sequence>MRSIRHLMLSVLLGVVVSTAAVLGVAGPAAAHDAAESSTPAQGTVVASVPDMVSVTFNNKPLGVGPAFSVKDASGTEWAEGPVEIVDNVASQRVRAGGPAGEYVVSWRVVSSDSHPIEGTFSFTATAGSAPSAGSGTEGTTTAPAAPGMGTAQPGTTAAPDNAVSAAPPFQWSLVIFAVVAVGLLIALGVLARRRLSAGDRDADDTGSNDTGK</sequence>
<dbReference type="InterPro" id="IPR014755">
    <property type="entry name" value="Cu-Rt/internalin_Ig-like"/>
</dbReference>
<evidence type="ECO:0000313" key="9">
    <source>
        <dbReference type="EMBL" id="VDC18665.1"/>
    </source>
</evidence>
<keyword evidence="6" id="KW-0812">Transmembrane</keyword>
<keyword evidence="10" id="KW-1185">Reference proteome</keyword>
<protein>
    <submittedName>
        <fullName evidence="9">Copper resistance protein C</fullName>
    </submittedName>
</protein>
<dbReference type="GO" id="GO:0030313">
    <property type="term" value="C:cell envelope"/>
    <property type="evidence" value="ECO:0007669"/>
    <property type="project" value="UniProtKB-SubCell"/>
</dbReference>
<keyword evidence="6" id="KW-1133">Transmembrane helix</keyword>
<dbReference type="SUPFAM" id="SSF81296">
    <property type="entry name" value="E set domains"/>
    <property type="match status" value="1"/>
</dbReference>
<dbReference type="GO" id="GO:0042597">
    <property type="term" value="C:periplasmic space"/>
    <property type="evidence" value="ECO:0007669"/>
    <property type="project" value="InterPro"/>
</dbReference>
<evidence type="ECO:0000313" key="10">
    <source>
        <dbReference type="Proteomes" id="UP000280861"/>
    </source>
</evidence>
<evidence type="ECO:0000256" key="2">
    <source>
        <dbReference type="ARBA" id="ARBA00022723"/>
    </source>
</evidence>
<dbReference type="Gene3D" id="2.60.40.1220">
    <property type="match status" value="1"/>
</dbReference>
<evidence type="ECO:0000256" key="1">
    <source>
        <dbReference type="ARBA" id="ARBA00004196"/>
    </source>
</evidence>
<dbReference type="GO" id="GO:0046688">
    <property type="term" value="P:response to copper ion"/>
    <property type="evidence" value="ECO:0007669"/>
    <property type="project" value="InterPro"/>
</dbReference>
<dbReference type="InterPro" id="IPR014756">
    <property type="entry name" value="Ig_E-set"/>
</dbReference>
<dbReference type="InterPro" id="IPR032694">
    <property type="entry name" value="CopC/D"/>
</dbReference>
<comment type="subcellular location">
    <subcellularLocation>
        <location evidence="1">Cell envelope</location>
    </subcellularLocation>
</comment>
<feature type="domain" description="CopC" evidence="8">
    <location>
        <begin position="32"/>
        <end position="124"/>
    </location>
</feature>
<dbReference type="InterPro" id="IPR007348">
    <property type="entry name" value="CopC_dom"/>
</dbReference>
<dbReference type="GO" id="GO:0006825">
    <property type="term" value="P:copper ion transport"/>
    <property type="evidence" value="ECO:0007669"/>
    <property type="project" value="InterPro"/>
</dbReference>
<feature type="transmembrane region" description="Helical" evidence="6">
    <location>
        <begin position="170"/>
        <end position="191"/>
    </location>
</feature>
<dbReference type="PANTHER" id="PTHR34820:SF4">
    <property type="entry name" value="INNER MEMBRANE PROTEIN YEBZ"/>
    <property type="match status" value="1"/>
</dbReference>